<feature type="compositionally biased region" description="Low complexity" evidence="5">
    <location>
        <begin position="16"/>
        <end position="25"/>
    </location>
</feature>
<dbReference type="AlphaFoldDB" id="A0A9W7Y7Q6"/>
<feature type="domain" description="Small-subunit processome Utp12" evidence="6">
    <location>
        <begin position="467"/>
        <end position="569"/>
    </location>
</feature>
<dbReference type="PROSITE" id="PS50082">
    <property type="entry name" value="WD_REPEATS_2"/>
    <property type="match status" value="1"/>
</dbReference>
<feature type="repeat" description="WD" evidence="4">
    <location>
        <begin position="204"/>
        <end position="246"/>
    </location>
</feature>
<protein>
    <submittedName>
        <fullName evidence="7">Small subunit (SSU) processome component</fullName>
    </submittedName>
</protein>
<evidence type="ECO:0000313" key="8">
    <source>
        <dbReference type="Proteomes" id="UP001143981"/>
    </source>
</evidence>
<dbReference type="InterPro" id="IPR052414">
    <property type="entry name" value="U3_snoRNA-assoc_WDR"/>
</dbReference>
<evidence type="ECO:0000259" key="6">
    <source>
        <dbReference type="Pfam" id="PF04003"/>
    </source>
</evidence>
<evidence type="ECO:0000256" key="3">
    <source>
        <dbReference type="ARBA" id="ARBA00038335"/>
    </source>
</evidence>
<comment type="similarity">
    <text evidence="3">Belongs to the UTP5 family.</text>
</comment>
<dbReference type="GO" id="GO:0005730">
    <property type="term" value="C:nucleolus"/>
    <property type="evidence" value="ECO:0007669"/>
    <property type="project" value="TreeGrafter"/>
</dbReference>
<feature type="region of interest" description="Disordered" evidence="5">
    <location>
        <begin position="1"/>
        <end position="25"/>
    </location>
</feature>
<organism evidence="7 8">
    <name type="scientific">Coemansia biformis</name>
    <dbReference type="NCBI Taxonomy" id="1286918"/>
    <lineage>
        <taxon>Eukaryota</taxon>
        <taxon>Fungi</taxon>
        <taxon>Fungi incertae sedis</taxon>
        <taxon>Zoopagomycota</taxon>
        <taxon>Kickxellomycotina</taxon>
        <taxon>Kickxellomycetes</taxon>
        <taxon>Kickxellales</taxon>
        <taxon>Kickxellaceae</taxon>
        <taxon>Coemansia</taxon>
    </lineage>
</organism>
<proteinExistence type="inferred from homology"/>
<feature type="region of interest" description="Disordered" evidence="5">
    <location>
        <begin position="603"/>
        <end position="691"/>
    </location>
</feature>
<dbReference type="Pfam" id="PF04003">
    <property type="entry name" value="Utp12"/>
    <property type="match status" value="1"/>
</dbReference>
<comment type="subcellular location">
    <subcellularLocation>
        <location evidence="1">Nucleus</location>
    </subcellularLocation>
</comment>
<dbReference type="SUPFAM" id="SSF50978">
    <property type="entry name" value="WD40 repeat-like"/>
    <property type="match status" value="1"/>
</dbReference>
<dbReference type="InterPro" id="IPR001680">
    <property type="entry name" value="WD40_rpt"/>
</dbReference>
<feature type="compositionally biased region" description="Acidic residues" evidence="5">
    <location>
        <begin position="675"/>
        <end position="691"/>
    </location>
</feature>
<keyword evidence="4" id="KW-0853">WD repeat</keyword>
<dbReference type="EMBL" id="JANBOI010001745">
    <property type="protein sequence ID" value="KAJ1726151.1"/>
    <property type="molecule type" value="Genomic_DNA"/>
</dbReference>
<dbReference type="PANTHER" id="PTHR44267:SF1">
    <property type="entry name" value="WD REPEAT-CONTAINING PROTEIN 43"/>
    <property type="match status" value="1"/>
</dbReference>
<feature type="compositionally biased region" description="Basic residues" evidence="5">
    <location>
        <begin position="1"/>
        <end position="12"/>
    </location>
</feature>
<sequence length="691" mass="74418">MVKRTVHRKKSHGLQTTKKVSKTSTVQEDTDRWTCAFDGASSDGSLALVRSGINGHKLRIIDVHTGVQRSEFSSGNGGKIKCIAWGHQPKTSASSQVLVALGMQDGKVLLYSPARNAIVRTLEGAHENVEVTSVTFVGAEVFSLDSTGILIQWDIASGSLIKQLKTGLNDARALLVSSDAQRAVVASHRIELWDLSKQSKVQSWPGHTSAIHSLLWAADETALVSAAQSDRHVHVWDATAHNASQPLAVLNADSEVVHVDVSLGGSVLSVGDDGVLCAWHQAAQTSGNTSSRRRNDIGYSADGVVRIATSGGLPLPVLLARFSRVATSEGSVMLVRGSSVKPLFETLELADQDGQFAKEIVLTREAQDNMLIPAAKAKTDAEKQLSAQLHSYSEQGASVTNPVSEGVRKAQRAADDALPDQPSLADRIRQLSVGTDAHAPSDALAAGLKLGSGTLVRVLVQSLHTSDHEMLDTVLGNSSRTNVVRDTVLALPAAYVLAFLQQLFVRFQSTPARAAQLLPWIRNTLALHSAYLTSIPSLVPQLAGFYQGIEARLETHQKLLRLSGRLELANTQIRARAHHMKEQQQQQLDAQKQTAMKPLNVYHESEDDDESAVGSTEPPTPVWQAEESTDDEDVGGSEDGQDDQWSDDNDDDDEDASEDDDASDASDKMDVSANSDDDDDDNADSDDEDEL</sequence>
<keyword evidence="2" id="KW-0539">Nucleus</keyword>
<comment type="caution">
    <text evidence="7">The sequence shown here is derived from an EMBL/GenBank/DDBJ whole genome shotgun (WGS) entry which is preliminary data.</text>
</comment>
<dbReference type="InterPro" id="IPR007148">
    <property type="entry name" value="SSU_processome_Utp12"/>
</dbReference>
<name>A0A9W7Y7Q6_9FUNG</name>
<dbReference type="InterPro" id="IPR036322">
    <property type="entry name" value="WD40_repeat_dom_sf"/>
</dbReference>
<dbReference type="OrthoDB" id="30195at2759"/>
<evidence type="ECO:0000313" key="7">
    <source>
        <dbReference type="EMBL" id="KAJ1726151.1"/>
    </source>
</evidence>
<feature type="compositionally biased region" description="Acidic residues" evidence="5">
    <location>
        <begin position="627"/>
        <end position="664"/>
    </location>
</feature>
<evidence type="ECO:0000256" key="5">
    <source>
        <dbReference type="SAM" id="MobiDB-lite"/>
    </source>
</evidence>
<keyword evidence="8" id="KW-1185">Reference proteome</keyword>
<gene>
    <name evidence="7" type="primary">UTP5</name>
    <name evidence="7" type="ORF">LPJ61_005384</name>
</gene>
<dbReference type="GO" id="GO:0000462">
    <property type="term" value="P:maturation of SSU-rRNA from tricistronic rRNA transcript (SSU-rRNA, 5.8S rRNA, LSU-rRNA)"/>
    <property type="evidence" value="ECO:0007669"/>
    <property type="project" value="TreeGrafter"/>
</dbReference>
<accession>A0A9W7Y7Q6</accession>
<dbReference type="PANTHER" id="PTHR44267">
    <property type="entry name" value="WD REPEAT-CONTAINING PROTEIN 43"/>
    <property type="match status" value="1"/>
</dbReference>
<dbReference type="Pfam" id="PF00400">
    <property type="entry name" value="WD40"/>
    <property type="match status" value="1"/>
</dbReference>
<evidence type="ECO:0000256" key="4">
    <source>
        <dbReference type="PROSITE-ProRule" id="PRU00221"/>
    </source>
</evidence>
<dbReference type="InterPro" id="IPR015943">
    <property type="entry name" value="WD40/YVTN_repeat-like_dom_sf"/>
</dbReference>
<dbReference type="Proteomes" id="UP001143981">
    <property type="component" value="Unassembled WGS sequence"/>
</dbReference>
<dbReference type="SMART" id="SM00320">
    <property type="entry name" value="WD40"/>
    <property type="match status" value="5"/>
</dbReference>
<reference evidence="7" key="1">
    <citation type="submission" date="2022-07" db="EMBL/GenBank/DDBJ databases">
        <title>Phylogenomic reconstructions and comparative analyses of Kickxellomycotina fungi.</title>
        <authorList>
            <person name="Reynolds N.K."/>
            <person name="Stajich J.E."/>
            <person name="Barry K."/>
            <person name="Grigoriev I.V."/>
            <person name="Crous P."/>
            <person name="Smith M.E."/>
        </authorList>
    </citation>
    <scope>NUCLEOTIDE SEQUENCE</scope>
    <source>
        <strain evidence="7">BCRC 34381</strain>
    </source>
</reference>
<dbReference type="Gene3D" id="2.130.10.10">
    <property type="entry name" value="YVTN repeat-like/Quinoprotein amine dehydrogenase"/>
    <property type="match status" value="1"/>
</dbReference>
<evidence type="ECO:0000256" key="2">
    <source>
        <dbReference type="ARBA" id="ARBA00023242"/>
    </source>
</evidence>
<evidence type="ECO:0000256" key="1">
    <source>
        <dbReference type="ARBA" id="ARBA00004123"/>
    </source>
</evidence>